<evidence type="ECO:0000256" key="5">
    <source>
        <dbReference type="ARBA" id="ARBA00022777"/>
    </source>
</evidence>
<protein>
    <recommendedName>
        <fullName evidence="1">[RNA-polymerase]-subunit kinase</fullName>
        <ecNumber evidence="1">2.7.11.23</ecNumber>
    </recommendedName>
</protein>
<name>J6F0G4_TRIAS</name>
<feature type="region of interest" description="Disordered" evidence="8">
    <location>
        <begin position="69"/>
        <end position="96"/>
    </location>
</feature>
<dbReference type="GO" id="GO:0070985">
    <property type="term" value="C:transcription factor TFIIK complex"/>
    <property type="evidence" value="ECO:0007669"/>
    <property type="project" value="TreeGrafter"/>
</dbReference>
<accession>J6F0G4</accession>
<dbReference type="Gene3D" id="1.10.510.10">
    <property type="entry name" value="Transferase(Phosphotransferase) domain 1"/>
    <property type="match status" value="1"/>
</dbReference>
<keyword evidence="4 7" id="KW-0547">Nucleotide-binding</keyword>
<dbReference type="PANTHER" id="PTHR24056">
    <property type="entry name" value="CELL DIVISION PROTEIN KINASE"/>
    <property type="match status" value="1"/>
</dbReference>
<evidence type="ECO:0000313" key="10">
    <source>
        <dbReference type="EMBL" id="EJT48627.1"/>
    </source>
</evidence>
<dbReference type="InterPro" id="IPR050108">
    <property type="entry name" value="CDK"/>
</dbReference>
<evidence type="ECO:0000256" key="6">
    <source>
        <dbReference type="ARBA" id="ARBA00022840"/>
    </source>
</evidence>
<sequence length="320" mass="35842">MRGEPKDGKKIGEGTFANVYKAVEKSTGRKVAIKKIKVGEMKDGLDMTALREVKFLQELHHPNIIGCEAEREPRARVPRHGSRGRDPGQEPDLPNLRHEVVDGHESARTRPNNLLIASNGELKIADFGLAREFGDAGGKMTSQVITRWYRPPELLWGARYYSTAVDMWSIGTILVELVLRVPFLAGDSDIDQLKKTFHAMGTPTDEDWPSLPDYTEVAQFPKNPWWNLVASLGKDGQDLCRELLKYDPKQRISAKAALTHRWFTSAPRPTPPVLLPKPLAELKPRDIGPIETKPHPESGTKRKASPAQEAVRNVARKLFV</sequence>
<evidence type="ECO:0000256" key="3">
    <source>
        <dbReference type="ARBA" id="ARBA00022679"/>
    </source>
</evidence>
<feature type="domain" description="Protein kinase" evidence="9">
    <location>
        <begin position="5"/>
        <end position="263"/>
    </location>
</feature>
<feature type="binding site" evidence="7">
    <location>
        <position position="35"/>
    </location>
    <ligand>
        <name>ATP</name>
        <dbReference type="ChEBI" id="CHEBI:30616"/>
    </ligand>
</feature>
<evidence type="ECO:0000256" key="4">
    <source>
        <dbReference type="ARBA" id="ARBA00022741"/>
    </source>
</evidence>
<evidence type="ECO:0000313" key="11">
    <source>
        <dbReference type="Proteomes" id="UP000002748"/>
    </source>
</evidence>
<dbReference type="GO" id="GO:0005524">
    <property type="term" value="F:ATP binding"/>
    <property type="evidence" value="ECO:0007669"/>
    <property type="project" value="UniProtKB-UniRule"/>
</dbReference>
<dbReference type="EMBL" id="ALBS01000196">
    <property type="protein sequence ID" value="EJT48627.1"/>
    <property type="molecule type" value="Genomic_DNA"/>
</dbReference>
<dbReference type="OrthoDB" id="1732493at2759"/>
<feature type="compositionally biased region" description="Basic and acidic residues" evidence="8">
    <location>
        <begin position="284"/>
        <end position="300"/>
    </location>
</feature>
<evidence type="ECO:0000256" key="1">
    <source>
        <dbReference type="ARBA" id="ARBA00012409"/>
    </source>
</evidence>
<comment type="caution">
    <text evidence="10">The sequence shown here is derived from an EMBL/GenBank/DDBJ whole genome shotgun (WGS) entry which is preliminary data.</text>
</comment>
<dbReference type="GO" id="GO:0004693">
    <property type="term" value="F:cyclin-dependent protein serine/threonine kinase activity"/>
    <property type="evidence" value="ECO:0007669"/>
    <property type="project" value="TreeGrafter"/>
</dbReference>
<dbReference type="PROSITE" id="PS00107">
    <property type="entry name" value="PROTEIN_KINASE_ATP"/>
    <property type="match status" value="1"/>
</dbReference>
<proteinExistence type="predicted"/>
<dbReference type="VEuPathDB" id="FungiDB:A1Q1_02354"/>
<dbReference type="PROSITE" id="PS50011">
    <property type="entry name" value="PROTEIN_KINASE_DOM"/>
    <property type="match status" value="1"/>
</dbReference>
<feature type="region of interest" description="Disordered" evidence="8">
    <location>
        <begin position="284"/>
        <end position="309"/>
    </location>
</feature>
<evidence type="ECO:0000256" key="8">
    <source>
        <dbReference type="SAM" id="MobiDB-lite"/>
    </source>
</evidence>
<keyword evidence="5 10" id="KW-0418">Kinase</keyword>
<dbReference type="AlphaFoldDB" id="J6F0G4"/>
<dbReference type="GeneID" id="25985868"/>
<dbReference type="PANTHER" id="PTHR24056:SF0">
    <property type="entry name" value="CYCLIN-DEPENDENT KINASE 7"/>
    <property type="match status" value="1"/>
</dbReference>
<dbReference type="SUPFAM" id="SSF56112">
    <property type="entry name" value="Protein kinase-like (PK-like)"/>
    <property type="match status" value="1"/>
</dbReference>
<keyword evidence="6 7" id="KW-0067">ATP-binding</keyword>
<evidence type="ECO:0000256" key="7">
    <source>
        <dbReference type="PROSITE-ProRule" id="PRU10141"/>
    </source>
</evidence>
<evidence type="ECO:0000259" key="9">
    <source>
        <dbReference type="PROSITE" id="PS50011"/>
    </source>
</evidence>
<dbReference type="GO" id="GO:0008353">
    <property type="term" value="F:RNA polymerase II CTD heptapeptide repeat kinase activity"/>
    <property type="evidence" value="ECO:0007669"/>
    <property type="project" value="UniProtKB-EC"/>
</dbReference>
<dbReference type="InterPro" id="IPR017441">
    <property type="entry name" value="Protein_kinase_ATP_BS"/>
</dbReference>
<organism evidence="10 11">
    <name type="scientific">Trichosporon asahii var. asahii (strain ATCC 90039 / CBS 2479 / JCM 2466 / KCTC 7840 / NBRC 103889/ NCYC 2677 / UAMH 7654)</name>
    <name type="common">Yeast</name>
    <dbReference type="NCBI Taxonomy" id="1186058"/>
    <lineage>
        <taxon>Eukaryota</taxon>
        <taxon>Fungi</taxon>
        <taxon>Dikarya</taxon>
        <taxon>Basidiomycota</taxon>
        <taxon>Agaricomycotina</taxon>
        <taxon>Tremellomycetes</taxon>
        <taxon>Trichosporonales</taxon>
        <taxon>Trichosporonaceae</taxon>
        <taxon>Trichosporon</taxon>
    </lineage>
</organism>
<dbReference type="EC" id="2.7.11.23" evidence="1"/>
<dbReference type="Pfam" id="PF00069">
    <property type="entry name" value="Pkinase"/>
    <property type="match status" value="2"/>
</dbReference>
<dbReference type="InterPro" id="IPR011009">
    <property type="entry name" value="Kinase-like_dom_sf"/>
</dbReference>
<gene>
    <name evidence="10" type="ORF">A1Q1_02354</name>
</gene>
<dbReference type="InterPro" id="IPR000719">
    <property type="entry name" value="Prot_kinase_dom"/>
</dbReference>
<keyword evidence="2" id="KW-0723">Serine/threonine-protein kinase</keyword>
<dbReference type="GO" id="GO:0005737">
    <property type="term" value="C:cytoplasm"/>
    <property type="evidence" value="ECO:0007669"/>
    <property type="project" value="TreeGrafter"/>
</dbReference>
<dbReference type="Gene3D" id="3.30.200.20">
    <property type="entry name" value="Phosphorylase Kinase, domain 1"/>
    <property type="match status" value="1"/>
</dbReference>
<keyword evidence="3" id="KW-0808">Transferase</keyword>
<dbReference type="Proteomes" id="UP000002748">
    <property type="component" value="Unassembled WGS sequence"/>
</dbReference>
<dbReference type="RefSeq" id="XP_014180774.1">
    <property type="nucleotide sequence ID" value="XM_014325299.1"/>
</dbReference>
<dbReference type="GO" id="GO:0045944">
    <property type="term" value="P:positive regulation of transcription by RNA polymerase II"/>
    <property type="evidence" value="ECO:0007669"/>
    <property type="project" value="TreeGrafter"/>
</dbReference>
<dbReference type="HOGENOM" id="CLU_000288_181_1_1"/>
<dbReference type="KEGG" id="tasa:A1Q1_02354"/>
<reference evidence="10 11" key="1">
    <citation type="journal article" date="2012" name="Eukaryot. Cell">
        <title>Draft genome sequence of CBS 2479, the standard type strain of Trichosporon asahii.</title>
        <authorList>
            <person name="Yang R.Y."/>
            <person name="Li H.T."/>
            <person name="Zhu H."/>
            <person name="Zhou G.P."/>
            <person name="Wang M."/>
            <person name="Wang L."/>
        </authorList>
    </citation>
    <scope>NUCLEOTIDE SEQUENCE [LARGE SCALE GENOMIC DNA]</scope>
    <source>
        <strain evidence="11">ATCC 90039 / CBS 2479 / JCM 2466 / KCTC 7840 / NCYC 2677 / UAMH 7654</strain>
    </source>
</reference>
<evidence type="ECO:0000256" key="2">
    <source>
        <dbReference type="ARBA" id="ARBA00022527"/>
    </source>
</evidence>